<dbReference type="SUPFAM" id="SSF49899">
    <property type="entry name" value="Concanavalin A-like lectins/glucanases"/>
    <property type="match status" value="1"/>
</dbReference>
<accession>A0A0F9NMI4</accession>
<dbReference type="InterPro" id="IPR013320">
    <property type="entry name" value="ConA-like_dom_sf"/>
</dbReference>
<dbReference type="AlphaFoldDB" id="A0A0F9NMI4"/>
<proteinExistence type="predicted"/>
<dbReference type="Gene3D" id="2.60.120.200">
    <property type="match status" value="1"/>
</dbReference>
<name>A0A0F9NMI4_9ZZZZ</name>
<reference evidence="1" key="1">
    <citation type="journal article" date="2015" name="Nature">
        <title>Complex archaea that bridge the gap between prokaryotes and eukaryotes.</title>
        <authorList>
            <person name="Spang A."/>
            <person name="Saw J.H."/>
            <person name="Jorgensen S.L."/>
            <person name="Zaremba-Niedzwiedzka K."/>
            <person name="Martijn J."/>
            <person name="Lind A.E."/>
            <person name="van Eijk R."/>
            <person name="Schleper C."/>
            <person name="Guy L."/>
            <person name="Ettema T.J."/>
        </authorList>
    </citation>
    <scope>NUCLEOTIDE SEQUENCE</scope>
</reference>
<dbReference type="EMBL" id="LAZR01006730">
    <property type="protein sequence ID" value="KKM90025.1"/>
    <property type="molecule type" value="Genomic_DNA"/>
</dbReference>
<gene>
    <name evidence="1" type="ORF">LCGC14_1242720</name>
</gene>
<protein>
    <submittedName>
        <fullName evidence="1">Uncharacterized protein</fullName>
    </submittedName>
</protein>
<evidence type="ECO:0000313" key="1">
    <source>
        <dbReference type="EMBL" id="KKM90025.1"/>
    </source>
</evidence>
<sequence length="274" mass="29387">MPSNVNLYQAVLDILGAQCCIIPIGDPAYENAARTTVTTRGNGVGDGLVFTYSEAIKDWDGPPYETRSPYRIPVVRFNGSDEEADSPDAAFWSRDDSAGQGFSLGFWTNYALTGVFQAMFGKWGAGQKEWTFFVSGDKLRLVLNDTLAAKEVDRRASNALPFGIPLLLVATYDGSGGATAMDGAILYANGEVEVSTASNQALYVSMQNGTSVVTLGERSAGSGAWMNIIAGGPFGPFFTHSKLTAANVRDLYQLGVEYFLKAGFGPEPTRIGRR</sequence>
<comment type="caution">
    <text evidence="1">The sequence shown here is derived from an EMBL/GenBank/DDBJ whole genome shotgun (WGS) entry which is preliminary data.</text>
</comment>
<organism evidence="1">
    <name type="scientific">marine sediment metagenome</name>
    <dbReference type="NCBI Taxonomy" id="412755"/>
    <lineage>
        <taxon>unclassified sequences</taxon>
        <taxon>metagenomes</taxon>
        <taxon>ecological metagenomes</taxon>
    </lineage>
</organism>